<evidence type="ECO:0000256" key="3">
    <source>
        <dbReference type="ARBA" id="ARBA00022786"/>
    </source>
</evidence>
<evidence type="ECO:0000313" key="7">
    <source>
        <dbReference type="EMBL" id="SPC74005.1"/>
    </source>
</evidence>
<evidence type="ECO:0000256" key="1">
    <source>
        <dbReference type="ARBA" id="ARBA00004906"/>
    </source>
</evidence>
<evidence type="ECO:0000259" key="5">
    <source>
        <dbReference type="Pfam" id="PF01466"/>
    </source>
</evidence>
<dbReference type="CDD" id="cd18322">
    <property type="entry name" value="BTB_POZ_SKP1"/>
    <property type="match status" value="1"/>
</dbReference>
<organism evidence="8">
    <name type="scientific">Fagus sylvatica</name>
    <name type="common">Beechnut</name>
    <dbReference type="NCBI Taxonomy" id="28930"/>
    <lineage>
        <taxon>Eukaryota</taxon>
        <taxon>Viridiplantae</taxon>
        <taxon>Streptophyta</taxon>
        <taxon>Embryophyta</taxon>
        <taxon>Tracheophyta</taxon>
        <taxon>Spermatophyta</taxon>
        <taxon>Magnoliopsida</taxon>
        <taxon>eudicotyledons</taxon>
        <taxon>Gunneridae</taxon>
        <taxon>Pentapetalae</taxon>
        <taxon>rosids</taxon>
        <taxon>fabids</taxon>
        <taxon>Fagales</taxon>
        <taxon>Fagaceae</taxon>
        <taxon>Fagus</taxon>
    </lineage>
</organism>
<dbReference type="InterPro" id="IPR001232">
    <property type="entry name" value="SKP1-like"/>
</dbReference>
<comment type="function">
    <text evidence="4">Involved in ubiquitination and subsequent proteasomal degradation of target proteins. Together with CUL1, RBX1 and a F-box protein, it forms a SCF E3 ubiquitin ligase complex. The functional specificity of this complex depends on the type of F-box protein. In the SCF complex, it serves as an adapter that links the F-box protein to CUL1.</text>
</comment>
<sequence>MGLKLKLKTWDDQIFEVEQNVAMHSETIKFMVEDECAENVIPLANVDGKTLALVLDWCKTHVEEKDKDKLNKYEADFVEVDQAVLYHLIMAANYLNIKDLLEQLCQHVANMIKGKSPDEIRTTFNIKNDFTPEEEEEIRKENMWAFE</sequence>
<dbReference type="InterPro" id="IPR036296">
    <property type="entry name" value="SKP1-like_dim_sf"/>
</dbReference>
<dbReference type="PANTHER" id="PTHR11165">
    <property type="entry name" value="SKP1"/>
    <property type="match status" value="1"/>
</dbReference>
<reference evidence="8" key="1">
    <citation type="submission" date="2018-02" db="EMBL/GenBank/DDBJ databases">
        <authorList>
            <person name="Cohen D.B."/>
            <person name="Kent A.D."/>
        </authorList>
    </citation>
    <scope>NUCLEOTIDE SEQUENCE</scope>
</reference>
<comment type="subunit">
    <text evidence="4">Part of a SCF (SKP1-cullin-F-box) protein ligase complex.</text>
</comment>
<evidence type="ECO:0000259" key="6">
    <source>
        <dbReference type="Pfam" id="PF03931"/>
    </source>
</evidence>
<dbReference type="InterPro" id="IPR016072">
    <property type="entry name" value="Skp1_comp_dimer"/>
</dbReference>
<dbReference type="GO" id="GO:0006511">
    <property type="term" value="P:ubiquitin-dependent protein catabolic process"/>
    <property type="evidence" value="ECO:0007669"/>
    <property type="project" value="InterPro"/>
</dbReference>
<evidence type="ECO:0000313" key="8">
    <source>
        <dbReference type="EMBL" id="SPD27374.1"/>
    </source>
</evidence>
<dbReference type="EMBL" id="OIVN01006190">
    <property type="protein sequence ID" value="SPD27374.1"/>
    <property type="molecule type" value="Genomic_DNA"/>
</dbReference>
<evidence type="ECO:0000256" key="4">
    <source>
        <dbReference type="PIRNR" id="PIRNR028729"/>
    </source>
</evidence>
<gene>
    <name evidence="7" type="ORF">FSB_LOCUS1887</name>
    <name evidence="8" type="ORF">FSB_LOCUS55256</name>
</gene>
<dbReference type="InterPro" id="IPR016073">
    <property type="entry name" value="Skp1_comp_POZ"/>
</dbReference>
<dbReference type="EMBL" id="OIVN01000086">
    <property type="protein sequence ID" value="SPC74005.1"/>
    <property type="molecule type" value="Genomic_DNA"/>
</dbReference>
<dbReference type="AlphaFoldDB" id="A0A2N9ISW8"/>
<name>A0A2N9ISW8_FAGSY</name>
<dbReference type="Pfam" id="PF03931">
    <property type="entry name" value="Skp1_POZ"/>
    <property type="match status" value="1"/>
</dbReference>
<dbReference type="InterPro" id="IPR016897">
    <property type="entry name" value="SKP1"/>
</dbReference>
<dbReference type="Gene3D" id="3.30.710.10">
    <property type="entry name" value="Potassium Channel Kv1.1, Chain A"/>
    <property type="match status" value="1"/>
</dbReference>
<evidence type="ECO:0000256" key="2">
    <source>
        <dbReference type="ARBA" id="ARBA00009993"/>
    </source>
</evidence>
<dbReference type="GO" id="GO:0009867">
    <property type="term" value="P:jasmonic acid mediated signaling pathway"/>
    <property type="evidence" value="ECO:0007669"/>
    <property type="project" value="UniProtKB-ARBA"/>
</dbReference>
<comment type="pathway">
    <text evidence="1 4">Protein modification; protein ubiquitination.</text>
</comment>
<dbReference type="SUPFAM" id="SSF54695">
    <property type="entry name" value="POZ domain"/>
    <property type="match status" value="1"/>
</dbReference>
<accession>A0A2N9ISW8</accession>
<dbReference type="PIRSF" id="PIRSF028729">
    <property type="entry name" value="E3_ubiquit_lig_SCF_Skp"/>
    <property type="match status" value="1"/>
</dbReference>
<proteinExistence type="inferred from homology"/>
<dbReference type="SUPFAM" id="SSF81382">
    <property type="entry name" value="Skp1 dimerisation domain-like"/>
    <property type="match status" value="1"/>
</dbReference>
<dbReference type="UniPathway" id="UPA00143"/>
<dbReference type="FunFam" id="3.30.710.10:FF:000026">
    <property type="entry name" value="E3 ubiquitin ligase complex SCF subunit"/>
    <property type="match status" value="1"/>
</dbReference>
<protein>
    <recommendedName>
        <fullName evidence="4">SKP1-like protein</fullName>
    </recommendedName>
</protein>
<feature type="domain" description="SKP1 component POZ" evidence="6">
    <location>
        <begin position="4"/>
        <end position="62"/>
    </location>
</feature>
<dbReference type="SMART" id="SM00512">
    <property type="entry name" value="Skp1"/>
    <property type="match status" value="1"/>
</dbReference>
<feature type="domain" description="SKP1 component dimerisation" evidence="5">
    <location>
        <begin position="98"/>
        <end position="145"/>
    </location>
</feature>
<keyword evidence="3 4" id="KW-0833">Ubl conjugation pathway</keyword>
<dbReference type="InterPro" id="IPR011333">
    <property type="entry name" value="SKP1/BTB/POZ_sf"/>
</dbReference>
<comment type="similarity">
    <text evidence="2 4">Belongs to the SKP1 family.</text>
</comment>
<dbReference type="Pfam" id="PF01466">
    <property type="entry name" value="Skp1"/>
    <property type="match status" value="1"/>
</dbReference>
<dbReference type="GO" id="GO:0016567">
    <property type="term" value="P:protein ubiquitination"/>
    <property type="evidence" value="ECO:0007669"/>
    <property type="project" value="UniProtKB-UniRule"/>
</dbReference>